<dbReference type="OrthoDB" id="9798003at2"/>
<dbReference type="PROSITE" id="PS00041">
    <property type="entry name" value="HTH_ARAC_FAMILY_1"/>
    <property type="match status" value="1"/>
</dbReference>
<accession>F2NFB7</accession>
<dbReference type="InterPro" id="IPR018490">
    <property type="entry name" value="cNMP-bd_dom_sf"/>
</dbReference>
<protein>
    <submittedName>
        <fullName evidence="6">Transcriptional regulator, AraC family</fullName>
    </submittedName>
</protein>
<dbReference type="SMART" id="SM00100">
    <property type="entry name" value="cNMP"/>
    <property type="match status" value="1"/>
</dbReference>
<dbReference type="AlphaFoldDB" id="F2NFB7"/>
<dbReference type="CDD" id="cd00038">
    <property type="entry name" value="CAP_ED"/>
    <property type="match status" value="1"/>
</dbReference>
<name>F2NFB7_DESAR</name>
<dbReference type="InterPro" id="IPR018060">
    <property type="entry name" value="HTH_AraC"/>
</dbReference>
<sequence>MQVIRATKIFLGLPENCLREIAASSKKEVFPKRFLLSQTGESIDRIGIVMSGTAEMRVKDRYGETIRFHLLGDGELFGEMAALENGSSLYDIESLTTMEVLLLSRESFLKLSVHSAMMRNVYQLIAERLQLLCQALISLERRLIPGMAKQEYNVITKAVQFIDENYHEALTLDKVCQISNLSKFHFVRKFKEIMGLSFKEYLNRKRVTQAKALMKDDNLNISEACYAVGFGDLSYFGRVFRKIEGRSPSEYKKSLKTQP</sequence>
<dbReference type="PRINTS" id="PR00032">
    <property type="entry name" value="HTHARAC"/>
</dbReference>
<dbReference type="eggNOG" id="COG2207">
    <property type="taxonomic scope" value="Bacteria"/>
</dbReference>
<feature type="domain" description="Cyclic nucleotide-binding" evidence="5">
    <location>
        <begin position="9"/>
        <end position="111"/>
    </location>
</feature>
<keyword evidence="1" id="KW-0805">Transcription regulation</keyword>
<dbReference type="Pfam" id="PF12833">
    <property type="entry name" value="HTH_18"/>
    <property type="match status" value="1"/>
</dbReference>
<keyword evidence="3" id="KW-0804">Transcription</keyword>
<organism evidence="6 7">
    <name type="scientific">Desulfobacca acetoxidans (strain ATCC 700848 / DSM 11109 / ASRB2)</name>
    <dbReference type="NCBI Taxonomy" id="880072"/>
    <lineage>
        <taxon>Bacteria</taxon>
        <taxon>Pseudomonadati</taxon>
        <taxon>Thermodesulfobacteriota</taxon>
        <taxon>Desulfobaccia</taxon>
        <taxon>Desulfobaccales</taxon>
        <taxon>Desulfobaccaceae</taxon>
        <taxon>Desulfobacca</taxon>
    </lineage>
</organism>
<gene>
    <name evidence="6" type="ordered locus">Desac_0793</name>
</gene>
<dbReference type="Gene3D" id="2.60.120.10">
    <property type="entry name" value="Jelly Rolls"/>
    <property type="match status" value="1"/>
</dbReference>
<dbReference type="KEGG" id="dao:Desac_0793"/>
<evidence type="ECO:0000259" key="5">
    <source>
        <dbReference type="PROSITE" id="PS50042"/>
    </source>
</evidence>
<dbReference type="GO" id="GO:0003700">
    <property type="term" value="F:DNA-binding transcription factor activity"/>
    <property type="evidence" value="ECO:0007669"/>
    <property type="project" value="InterPro"/>
</dbReference>
<evidence type="ECO:0000256" key="3">
    <source>
        <dbReference type="ARBA" id="ARBA00023163"/>
    </source>
</evidence>
<dbReference type="GO" id="GO:0043565">
    <property type="term" value="F:sequence-specific DNA binding"/>
    <property type="evidence" value="ECO:0007669"/>
    <property type="project" value="InterPro"/>
</dbReference>
<dbReference type="InterPro" id="IPR020449">
    <property type="entry name" value="Tscrpt_reg_AraC-type_HTH"/>
</dbReference>
<dbReference type="EMBL" id="CP002629">
    <property type="protein sequence ID" value="AEB08672.1"/>
    <property type="molecule type" value="Genomic_DNA"/>
</dbReference>
<dbReference type="SUPFAM" id="SSF46689">
    <property type="entry name" value="Homeodomain-like"/>
    <property type="match status" value="2"/>
</dbReference>
<dbReference type="Gene3D" id="1.10.10.60">
    <property type="entry name" value="Homeodomain-like"/>
    <property type="match status" value="2"/>
</dbReference>
<reference evidence="6 7" key="1">
    <citation type="journal article" date="2011" name="Stand. Genomic Sci.">
        <title>Complete genome sequence of the acetate-degrading sulfate reducer Desulfobacca acetoxidans type strain (ASRB2).</title>
        <authorList>
            <person name="Goker M."/>
            <person name="Teshima H."/>
            <person name="Lapidus A."/>
            <person name="Nolan M."/>
            <person name="Lucas S."/>
            <person name="Hammon N."/>
            <person name="Deshpande S."/>
            <person name="Cheng J.F."/>
            <person name="Tapia R."/>
            <person name="Han C."/>
            <person name="Goodwin L."/>
            <person name="Pitluck S."/>
            <person name="Huntemann M."/>
            <person name="Liolios K."/>
            <person name="Ivanova N."/>
            <person name="Pagani I."/>
            <person name="Mavromatis K."/>
            <person name="Ovchinikova G."/>
            <person name="Pati A."/>
            <person name="Chen A."/>
            <person name="Palaniappan K."/>
            <person name="Land M."/>
            <person name="Hauser L."/>
            <person name="Brambilla E.M."/>
            <person name="Rohde M."/>
            <person name="Spring S."/>
            <person name="Detter J.C."/>
            <person name="Woyke T."/>
            <person name="Bristow J."/>
            <person name="Eisen J.A."/>
            <person name="Markowitz V."/>
            <person name="Hugenholtz P."/>
            <person name="Kyrpides N.C."/>
            <person name="Klenk H.P."/>
        </authorList>
    </citation>
    <scope>NUCLEOTIDE SEQUENCE [LARGE SCALE GENOMIC DNA]</scope>
    <source>
        <strain evidence="7">ATCC 700848 / DSM 11109 / ASRB2</strain>
    </source>
</reference>
<evidence type="ECO:0000256" key="1">
    <source>
        <dbReference type="ARBA" id="ARBA00023015"/>
    </source>
</evidence>
<reference evidence="7" key="2">
    <citation type="submission" date="2011-03" db="EMBL/GenBank/DDBJ databases">
        <title>The complete genome of Desulfobacca acetoxidans DSM 11109.</title>
        <authorList>
            <consortium name="US DOE Joint Genome Institute (JGI-PGF)"/>
            <person name="Lucas S."/>
            <person name="Copeland A."/>
            <person name="Lapidus A."/>
            <person name="Bruce D."/>
            <person name="Goodwin L."/>
            <person name="Pitluck S."/>
            <person name="Peters L."/>
            <person name="Kyrpides N."/>
            <person name="Mavromatis K."/>
            <person name="Ivanova N."/>
            <person name="Ovchinnikova G."/>
            <person name="Teshima H."/>
            <person name="Detter J.C."/>
            <person name="Han C."/>
            <person name="Land M."/>
            <person name="Hauser L."/>
            <person name="Markowitz V."/>
            <person name="Cheng J.-F."/>
            <person name="Hugenholtz P."/>
            <person name="Woyke T."/>
            <person name="Wu D."/>
            <person name="Spring S."/>
            <person name="Schueler E."/>
            <person name="Brambilla E."/>
            <person name="Klenk H.-P."/>
            <person name="Eisen J.A."/>
        </authorList>
    </citation>
    <scope>NUCLEOTIDE SEQUENCE [LARGE SCALE GENOMIC DNA]</scope>
    <source>
        <strain evidence="7">ATCC 700848 / DSM 11109 / ASRB2</strain>
    </source>
</reference>
<dbReference type="Proteomes" id="UP000000483">
    <property type="component" value="Chromosome"/>
</dbReference>
<dbReference type="RefSeq" id="WP_013705785.1">
    <property type="nucleotide sequence ID" value="NC_015388.1"/>
</dbReference>
<dbReference type="InterPro" id="IPR000595">
    <property type="entry name" value="cNMP-bd_dom"/>
</dbReference>
<dbReference type="InterPro" id="IPR018062">
    <property type="entry name" value="HTH_AraC-typ_CS"/>
</dbReference>
<dbReference type="InterPro" id="IPR009057">
    <property type="entry name" value="Homeodomain-like_sf"/>
</dbReference>
<dbReference type="PROSITE" id="PS50042">
    <property type="entry name" value="CNMP_BINDING_3"/>
    <property type="match status" value="1"/>
</dbReference>
<dbReference type="eggNOG" id="COG0664">
    <property type="taxonomic scope" value="Bacteria"/>
</dbReference>
<keyword evidence="7" id="KW-1185">Reference proteome</keyword>
<dbReference type="STRING" id="880072.Desac_0793"/>
<dbReference type="PANTHER" id="PTHR43280:SF2">
    <property type="entry name" value="HTH-TYPE TRANSCRIPTIONAL REGULATOR EXSA"/>
    <property type="match status" value="1"/>
</dbReference>
<dbReference type="HOGENOM" id="CLU_1072519_0_0_7"/>
<evidence type="ECO:0000313" key="7">
    <source>
        <dbReference type="Proteomes" id="UP000000483"/>
    </source>
</evidence>
<keyword evidence="2" id="KW-0238">DNA-binding</keyword>
<evidence type="ECO:0000313" key="6">
    <source>
        <dbReference type="EMBL" id="AEB08672.1"/>
    </source>
</evidence>
<feature type="domain" description="HTH araC/xylS-type" evidence="4">
    <location>
        <begin position="156"/>
        <end position="254"/>
    </location>
</feature>
<evidence type="ECO:0000259" key="4">
    <source>
        <dbReference type="PROSITE" id="PS01124"/>
    </source>
</evidence>
<dbReference type="SMART" id="SM00342">
    <property type="entry name" value="HTH_ARAC"/>
    <property type="match status" value="1"/>
</dbReference>
<dbReference type="PROSITE" id="PS01124">
    <property type="entry name" value="HTH_ARAC_FAMILY_2"/>
    <property type="match status" value="1"/>
</dbReference>
<dbReference type="PANTHER" id="PTHR43280">
    <property type="entry name" value="ARAC-FAMILY TRANSCRIPTIONAL REGULATOR"/>
    <property type="match status" value="1"/>
</dbReference>
<proteinExistence type="predicted"/>
<evidence type="ECO:0000256" key="2">
    <source>
        <dbReference type="ARBA" id="ARBA00023125"/>
    </source>
</evidence>
<dbReference type="InterPro" id="IPR014710">
    <property type="entry name" value="RmlC-like_jellyroll"/>
</dbReference>
<dbReference type="SUPFAM" id="SSF51206">
    <property type="entry name" value="cAMP-binding domain-like"/>
    <property type="match status" value="1"/>
</dbReference>
<dbReference type="Pfam" id="PF00027">
    <property type="entry name" value="cNMP_binding"/>
    <property type="match status" value="1"/>
</dbReference>